<sequence>MKANPEHQRVLLDVADIDRRTAQAEHARSHPPQAARVSELMAIRQEQLRELTVATGARDDARTELGRIESDVKVVEQRRERDAARLAASTNPKDAVALEHELASLARRQRELEDAELEVMARVEDAEAAVAAQQALIDVTTAEGAQLSTEAKAHIAAAEKEHGELARDRAALTAELPPALLSDYERRATRTAGAALLRAGMCEGCRIVLSGIDLNRIRQQAADDIVSCPECNAILVRTEESGL</sequence>
<feature type="coiled-coil region" evidence="1">
    <location>
        <begin position="58"/>
        <end position="118"/>
    </location>
</feature>
<reference evidence="4" key="1">
    <citation type="journal article" date="2014" name="Int. J. Syst. Evol. Microbiol.">
        <title>Complete genome sequence of Corynebacterium casei LMG S-19264T (=DSM 44701T), isolated from a smear-ripened cheese.</title>
        <authorList>
            <consortium name="US DOE Joint Genome Institute (JGI-PGF)"/>
            <person name="Walter F."/>
            <person name="Albersmeier A."/>
            <person name="Kalinowski J."/>
            <person name="Ruckert C."/>
        </authorList>
    </citation>
    <scope>NUCLEOTIDE SEQUENCE</scope>
    <source>
        <strain evidence="4">VKM Ac-1958</strain>
    </source>
</reference>
<keyword evidence="5" id="KW-1185">Reference proteome</keyword>
<dbReference type="Gene3D" id="1.10.287.1490">
    <property type="match status" value="1"/>
</dbReference>
<dbReference type="InterPro" id="IPR056003">
    <property type="entry name" value="CT398_CC_hairpin"/>
</dbReference>
<evidence type="ECO:0000259" key="2">
    <source>
        <dbReference type="Pfam" id="PF02591"/>
    </source>
</evidence>
<dbReference type="EMBL" id="BSET01000002">
    <property type="protein sequence ID" value="GLK02524.1"/>
    <property type="molecule type" value="Genomic_DNA"/>
</dbReference>
<dbReference type="Pfam" id="PF24481">
    <property type="entry name" value="CT398_CC"/>
    <property type="match status" value="1"/>
</dbReference>
<proteinExistence type="predicted"/>
<dbReference type="AlphaFoldDB" id="A0A9W6HUQ7"/>
<evidence type="ECO:0000313" key="5">
    <source>
        <dbReference type="Proteomes" id="UP001142325"/>
    </source>
</evidence>
<reference evidence="4" key="2">
    <citation type="submission" date="2023-01" db="EMBL/GenBank/DDBJ databases">
        <authorList>
            <person name="Sun Q."/>
            <person name="Evtushenko L."/>
        </authorList>
    </citation>
    <scope>NUCLEOTIDE SEQUENCE</scope>
    <source>
        <strain evidence="4">VKM Ac-1958</strain>
    </source>
</reference>
<evidence type="ECO:0008006" key="6">
    <source>
        <dbReference type="Google" id="ProtNLM"/>
    </source>
</evidence>
<dbReference type="Proteomes" id="UP001142325">
    <property type="component" value="Unassembled WGS sequence"/>
</dbReference>
<feature type="domain" description="C4-type zinc ribbon" evidence="2">
    <location>
        <begin position="202"/>
        <end position="235"/>
    </location>
</feature>
<dbReference type="Pfam" id="PF02591">
    <property type="entry name" value="Zn_ribbon_9"/>
    <property type="match status" value="1"/>
</dbReference>
<accession>A0A9W6HUQ7</accession>
<comment type="caution">
    <text evidence="4">The sequence shown here is derived from an EMBL/GenBank/DDBJ whole genome shotgun (WGS) entry which is preliminary data.</text>
</comment>
<protein>
    <recommendedName>
        <fullName evidence="6">C4-type zinc ribbon domain-containing protein</fullName>
    </recommendedName>
</protein>
<evidence type="ECO:0000313" key="4">
    <source>
        <dbReference type="EMBL" id="GLK02524.1"/>
    </source>
</evidence>
<gene>
    <name evidence="4" type="ORF">GCM10017596_22390</name>
</gene>
<keyword evidence="1" id="KW-0175">Coiled coil</keyword>
<name>A0A9W6HUQ7_9MICO</name>
<feature type="domain" description="CT398-like coiled coil hairpin" evidence="3">
    <location>
        <begin position="14"/>
        <end position="190"/>
    </location>
</feature>
<dbReference type="RefSeq" id="WP_204937383.1">
    <property type="nucleotide sequence ID" value="NZ_BAAAUM010000002.1"/>
</dbReference>
<evidence type="ECO:0000259" key="3">
    <source>
        <dbReference type="Pfam" id="PF24481"/>
    </source>
</evidence>
<dbReference type="InterPro" id="IPR003743">
    <property type="entry name" value="Zf-RING_7"/>
</dbReference>
<organism evidence="4 5">
    <name type="scientific">Microbacterium keratanolyticum</name>
    <dbReference type="NCBI Taxonomy" id="67574"/>
    <lineage>
        <taxon>Bacteria</taxon>
        <taxon>Bacillati</taxon>
        <taxon>Actinomycetota</taxon>
        <taxon>Actinomycetes</taxon>
        <taxon>Micrococcales</taxon>
        <taxon>Microbacteriaceae</taxon>
        <taxon>Microbacterium</taxon>
    </lineage>
</organism>
<evidence type="ECO:0000256" key="1">
    <source>
        <dbReference type="SAM" id="Coils"/>
    </source>
</evidence>